<dbReference type="InterPro" id="IPR050529">
    <property type="entry name" value="CYP450_sterol_14alpha_dmase"/>
</dbReference>
<keyword evidence="4 5" id="KW-0408">Iron</keyword>
<dbReference type="SUPFAM" id="SSF48264">
    <property type="entry name" value="Cytochrome P450"/>
    <property type="match status" value="1"/>
</dbReference>
<keyword evidence="3 5" id="KW-0479">Metal-binding</keyword>
<sequence>MIFQDKVEDATAKAAVLPRFLALPLCLWPTQAARRQLQQSLAAILQQEIWNHHGSKDSMGPWAQTYLEEGTSPERAAEHLIGLIFAGHKNPSIGAGQSLCFLRTELSSEQQQCATQEARQLCAAFQDKNKNLTEALLNATTLRACVLETMRVTLGAIRYAESAVKLPGDMIIEAGETVSLAHHAMHMEPSLWGDNPAQFSLDRWQQQETTNNDSSLEIPVDHYKLTTFSNGLHKCPGEKVALAMMELWLAIMLTRDAQLVGDLPPVSFERATLAQREGPVGFSVRSSSSS</sequence>
<evidence type="ECO:0000256" key="5">
    <source>
        <dbReference type="RuleBase" id="RU000461"/>
    </source>
</evidence>
<keyword evidence="7" id="KW-1185">Reference proteome</keyword>
<dbReference type="PROSITE" id="PS00086">
    <property type="entry name" value="CYTOCHROME_P450"/>
    <property type="match status" value="1"/>
</dbReference>
<keyword evidence="2 5" id="KW-0349">Heme</keyword>
<evidence type="ECO:0000256" key="3">
    <source>
        <dbReference type="ARBA" id="ARBA00022723"/>
    </source>
</evidence>
<accession>A0A9N8ET95</accession>
<dbReference type="GO" id="GO:0016705">
    <property type="term" value="F:oxidoreductase activity, acting on paired donors, with incorporation or reduction of molecular oxygen"/>
    <property type="evidence" value="ECO:0007669"/>
    <property type="project" value="InterPro"/>
</dbReference>
<dbReference type="OrthoDB" id="1470350at2759"/>
<protein>
    <recommendedName>
        <fullName evidence="8">Cytochrome P450</fullName>
    </recommendedName>
</protein>
<dbReference type="PANTHER" id="PTHR24304">
    <property type="entry name" value="CYTOCHROME P450 FAMILY 7"/>
    <property type="match status" value="1"/>
</dbReference>
<dbReference type="InterPro" id="IPR017972">
    <property type="entry name" value="Cyt_P450_CS"/>
</dbReference>
<dbReference type="InterPro" id="IPR001128">
    <property type="entry name" value="Cyt_P450"/>
</dbReference>
<dbReference type="GO" id="GO:0005506">
    <property type="term" value="F:iron ion binding"/>
    <property type="evidence" value="ECO:0007669"/>
    <property type="project" value="InterPro"/>
</dbReference>
<dbReference type="CDD" id="cd00302">
    <property type="entry name" value="cytochrome_P450"/>
    <property type="match status" value="1"/>
</dbReference>
<dbReference type="Pfam" id="PF00067">
    <property type="entry name" value="p450"/>
    <property type="match status" value="1"/>
</dbReference>
<dbReference type="GO" id="GO:0020037">
    <property type="term" value="F:heme binding"/>
    <property type="evidence" value="ECO:0007669"/>
    <property type="project" value="InterPro"/>
</dbReference>
<dbReference type="PANTHER" id="PTHR24304:SF2">
    <property type="entry name" value="24-HYDROXYCHOLESTEROL 7-ALPHA-HYDROXYLASE"/>
    <property type="match status" value="1"/>
</dbReference>
<dbReference type="InterPro" id="IPR036396">
    <property type="entry name" value="Cyt_P450_sf"/>
</dbReference>
<evidence type="ECO:0000313" key="6">
    <source>
        <dbReference type="EMBL" id="CAB9525049.1"/>
    </source>
</evidence>
<evidence type="ECO:0000256" key="2">
    <source>
        <dbReference type="ARBA" id="ARBA00022617"/>
    </source>
</evidence>
<dbReference type="GO" id="GO:0004497">
    <property type="term" value="F:monooxygenase activity"/>
    <property type="evidence" value="ECO:0007669"/>
    <property type="project" value="UniProtKB-KW"/>
</dbReference>
<dbReference type="Gene3D" id="1.10.630.10">
    <property type="entry name" value="Cytochrome P450"/>
    <property type="match status" value="1"/>
</dbReference>
<dbReference type="AlphaFoldDB" id="A0A9N8ET95"/>
<comment type="caution">
    <text evidence="6">The sequence shown here is derived from an EMBL/GenBank/DDBJ whole genome shotgun (WGS) entry which is preliminary data.</text>
</comment>
<evidence type="ECO:0000256" key="4">
    <source>
        <dbReference type="ARBA" id="ARBA00023004"/>
    </source>
</evidence>
<organism evidence="6 7">
    <name type="scientific">Seminavis robusta</name>
    <dbReference type="NCBI Taxonomy" id="568900"/>
    <lineage>
        <taxon>Eukaryota</taxon>
        <taxon>Sar</taxon>
        <taxon>Stramenopiles</taxon>
        <taxon>Ochrophyta</taxon>
        <taxon>Bacillariophyta</taxon>
        <taxon>Bacillariophyceae</taxon>
        <taxon>Bacillariophycidae</taxon>
        <taxon>Naviculales</taxon>
        <taxon>Naviculaceae</taxon>
        <taxon>Seminavis</taxon>
    </lineage>
</organism>
<dbReference type="Proteomes" id="UP001153069">
    <property type="component" value="Unassembled WGS sequence"/>
</dbReference>
<evidence type="ECO:0000313" key="7">
    <source>
        <dbReference type="Proteomes" id="UP001153069"/>
    </source>
</evidence>
<reference evidence="6" key="1">
    <citation type="submission" date="2020-06" db="EMBL/GenBank/DDBJ databases">
        <authorList>
            <consortium name="Plant Systems Biology data submission"/>
        </authorList>
    </citation>
    <scope>NUCLEOTIDE SEQUENCE</scope>
    <source>
        <strain evidence="6">D6</strain>
    </source>
</reference>
<name>A0A9N8ET95_9STRA</name>
<gene>
    <name evidence="6" type="ORF">SEMRO_1623_G286670.1</name>
</gene>
<proteinExistence type="inferred from homology"/>
<evidence type="ECO:0008006" key="8">
    <source>
        <dbReference type="Google" id="ProtNLM"/>
    </source>
</evidence>
<evidence type="ECO:0000256" key="1">
    <source>
        <dbReference type="ARBA" id="ARBA00010617"/>
    </source>
</evidence>
<comment type="similarity">
    <text evidence="1 5">Belongs to the cytochrome P450 family.</text>
</comment>
<keyword evidence="5" id="KW-0503">Monooxygenase</keyword>
<dbReference type="EMBL" id="CAICTM010001621">
    <property type="protein sequence ID" value="CAB9525049.1"/>
    <property type="molecule type" value="Genomic_DNA"/>
</dbReference>
<keyword evidence="5" id="KW-0560">Oxidoreductase</keyword>